<dbReference type="Proteomes" id="UP000193380">
    <property type="component" value="Unassembled WGS sequence"/>
</dbReference>
<name>A0A060ZC89_ONCMY</name>
<organism evidence="2 3">
    <name type="scientific">Oncorhynchus mykiss</name>
    <name type="common">Rainbow trout</name>
    <name type="synonym">Salmo gairdneri</name>
    <dbReference type="NCBI Taxonomy" id="8022"/>
    <lineage>
        <taxon>Eukaryota</taxon>
        <taxon>Metazoa</taxon>
        <taxon>Chordata</taxon>
        <taxon>Craniata</taxon>
        <taxon>Vertebrata</taxon>
        <taxon>Euteleostomi</taxon>
        <taxon>Actinopterygii</taxon>
        <taxon>Neopterygii</taxon>
        <taxon>Teleostei</taxon>
        <taxon>Protacanthopterygii</taxon>
        <taxon>Salmoniformes</taxon>
        <taxon>Salmonidae</taxon>
        <taxon>Salmoninae</taxon>
        <taxon>Oncorhynchus</taxon>
    </lineage>
</organism>
<protein>
    <submittedName>
        <fullName evidence="2">Uncharacterized protein</fullName>
    </submittedName>
</protein>
<gene>
    <name evidence="2" type="ORF">GSONMT00019159001</name>
</gene>
<evidence type="ECO:0000256" key="1">
    <source>
        <dbReference type="SAM" id="SignalP"/>
    </source>
</evidence>
<feature type="signal peptide" evidence="1">
    <location>
        <begin position="1"/>
        <end position="17"/>
    </location>
</feature>
<keyword evidence="1" id="KW-0732">Signal</keyword>
<dbReference type="STRING" id="8022.A0A060ZC89"/>
<dbReference type="PaxDb" id="8022-A0A060ZC89"/>
<dbReference type="AlphaFoldDB" id="A0A060ZC89"/>
<evidence type="ECO:0000313" key="3">
    <source>
        <dbReference type="Proteomes" id="UP000193380"/>
    </source>
</evidence>
<accession>A0A060ZC89</accession>
<feature type="chain" id="PRO_5001597788" evidence="1">
    <location>
        <begin position="18"/>
        <end position="214"/>
    </location>
</feature>
<proteinExistence type="predicted"/>
<dbReference type="EMBL" id="FR941404">
    <property type="protein sequence ID" value="CDQ98895.1"/>
    <property type="molecule type" value="Genomic_DNA"/>
</dbReference>
<reference evidence="2" key="2">
    <citation type="submission" date="2014-03" db="EMBL/GenBank/DDBJ databases">
        <authorList>
            <person name="Genoscope - CEA"/>
        </authorList>
    </citation>
    <scope>NUCLEOTIDE SEQUENCE</scope>
</reference>
<reference evidence="2" key="1">
    <citation type="journal article" date="2014" name="Nat. Commun.">
        <title>The rainbow trout genome provides novel insights into evolution after whole-genome duplication in vertebrates.</title>
        <authorList>
            <person name="Berthelot C."/>
            <person name="Brunet F."/>
            <person name="Chalopin D."/>
            <person name="Juanchich A."/>
            <person name="Bernard M."/>
            <person name="Noel B."/>
            <person name="Bento P."/>
            <person name="Da Silva C."/>
            <person name="Labadie K."/>
            <person name="Alberti A."/>
            <person name="Aury J.M."/>
            <person name="Louis A."/>
            <person name="Dehais P."/>
            <person name="Bardou P."/>
            <person name="Montfort J."/>
            <person name="Klopp C."/>
            <person name="Cabau C."/>
            <person name="Gaspin C."/>
            <person name="Thorgaard G.H."/>
            <person name="Boussaha M."/>
            <person name="Quillet E."/>
            <person name="Guyomard R."/>
            <person name="Galiana D."/>
            <person name="Bobe J."/>
            <person name="Volff J.N."/>
            <person name="Genet C."/>
            <person name="Wincker P."/>
            <person name="Jaillon O."/>
            <person name="Roest Crollius H."/>
            <person name="Guiguen Y."/>
        </authorList>
    </citation>
    <scope>NUCLEOTIDE SEQUENCE [LARGE SCALE GENOMIC DNA]</scope>
</reference>
<evidence type="ECO:0000313" key="2">
    <source>
        <dbReference type="EMBL" id="CDQ98895.1"/>
    </source>
</evidence>
<sequence>MFVLSFFYLYLSPHTLSLSLILSCPLPPQGLESCLKGPDNYNSQVLIEATVIALTKLQPLLNKDSPMHKAVFWVAVAVLQLDELNLYSAGTALLEQNLHTLDSLRVFNDKSPEEVFMEIRHPLEWHCKQMDHFVGLNFSSNFNFALVGHLLKGYRHPSPTTVARTVRILHTLLALVGKHLNCDKFEVNSQSVAYLAGQFQSQSYTLTPLTHTLC</sequence>